<dbReference type="SUPFAM" id="SSF56349">
    <property type="entry name" value="DNA breaking-rejoining enzymes"/>
    <property type="match status" value="1"/>
</dbReference>
<dbReference type="EMBL" id="JBHSMA010000008">
    <property type="protein sequence ID" value="MFC5411729.1"/>
    <property type="molecule type" value="Genomic_DNA"/>
</dbReference>
<reference evidence="6" key="1">
    <citation type="journal article" date="2019" name="Int. J. Syst. Evol. Microbiol.">
        <title>The Global Catalogue of Microorganisms (GCM) 10K type strain sequencing project: providing services to taxonomists for standard genome sequencing and annotation.</title>
        <authorList>
            <consortium name="The Broad Institute Genomics Platform"/>
            <consortium name="The Broad Institute Genome Sequencing Center for Infectious Disease"/>
            <person name="Wu L."/>
            <person name="Ma J."/>
        </authorList>
    </citation>
    <scope>NUCLEOTIDE SEQUENCE [LARGE SCALE GENOMIC DNA]</scope>
    <source>
        <strain evidence="6">CCUG 55250</strain>
    </source>
</reference>
<dbReference type="Proteomes" id="UP001596106">
    <property type="component" value="Unassembled WGS sequence"/>
</dbReference>
<dbReference type="Pfam" id="PF17293">
    <property type="entry name" value="Arm-DNA-bind_5"/>
    <property type="match status" value="1"/>
</dbReference>
<sequence length="397" mass="46425">MIIKITYRIIYNRAKRFDRNGKASVVIEAYQNPNRRYFSTGLKLTPGEWDKRKNEVKGRPELNRLIRSRITELETFETRFPTLYNRPFALQDFDLMKLKDKAEKIPTFSGFANEQIDKDRIAINYITHQRYKRTIKLLVGFGQQPAIEFSTLTYNFIEGFDFYLRTVEKLASNTIYKHHQVIQKYLAIATKKGYFNIKDNPYNDFRPKKAKVESAVLLPAEIEKIEQLNFTKETEHLAFYRDAFLIAYYTLLRIGDVTRIRQSNLIETDKGLVLEMKAQKTGKLNRLPLFDLHCTPNNLSKPEQIIKRYWRTDNQPLFARSHPKLNEYVKDVIRLAGISKDVTFHTARHSGITYLSTVLPTPVVQQLAQHSSIATTMGYVHISGQQVTQSLNQVKWF</sequence>
<evidence type="ECO:0000256" key="1">
    <source>
        <dbReference type="ARBA" id="ARBA00008857"/>
    </source>
</evidence>
<evidence type="ECO:0000256" key="2">
    <source>
        <dbReference type="ARBA" id="ARBA00023125"/>
    </source>
</evidence>
<evidence type="ECO:0000313" key="6">
    <source>
        <dbReference type="Proteomes" id="UP001596106"/>
    </source>
</evidence>
<evidence type="ECO:0000313" key="5">
    <source>
        <dbReference type="EMBL" id="MFC5411729.1"/>
    </source>
</evidence>
<dbReference type="Gene3D" id="1.10.150.130">
    <property type="match status" value="1"/>
</dbReference>
<dbReference type="Gene3D" id="1.10.443.10">
    <property type="entry name" value="Intergrase catalytic core"/>
    <property type="match status" value="1"/>
</dbReference>
<dbReference type="InterPro" id="IPR013762">
    <property type="entry name" value="Integrase-like_cat_sf"/>
</dbReference>
<dbReference type="PROSITE" id="PS51898">
    <property type="entry name" value="TYR_RECOMBINASE"/>
    <property type="match status" value="1"/>
</dbReference>
<evidence type="ECO:0000259" key="4">
    <source>
        <dbReference type="PROSITE" id="PS51898"/>
    </source>
</evidence>
<proteinExistence type="inferred from homology"/>
<gene>
    <name evidence="5" type="ORF">ACFPMF_20570</name>
</gene>
<evidence type="ECO:0000256" key="3">
    <source>
        <dbReference type="ARBA" id="ARBA00023172"/>
    </source>
</evidence>
<comment type="caution">
    <text evidence="5">The sequence shown here is derived from an EMBL/GenBank/DDBJ whole genome shotgun (WGS) entry which is preliminary data.</text>
</comment>
<name>A0ABW0IEN1_9BACT</name>
<dbReference type="PANTHER" id="PTHR30349">
    <property type="entry name" value="PHAGE INTEGRASE-RELATED"/>
    <property type="match status" value="1"/>
</dbReference>
<dbReference type="Pfam" id="PF00589">
    <property type="entry name" value="Phage_integrase"/>
    <property type="match status" value="1"/>
</dbReference>
<accession>A0ABW0IEN1</accession>
<organism evidence="5 6">
    <name type="scientific">Larkinella bovis</name>
    <dbReference type="NCBI Taxonomy" id="683041"/>
    <lineage>
        <taxon>Bacteria</taxon>
        <taxon>Pseudomonadati</taxon>
        <taxon>Bacteroidota</taxon>
        <taxon>Cytophagia</taxon>
        <taxon>Cytophagales</taxon>
        <taxon>Spirosomataceae</taxon>
        <taxon>Larkinella</taxon>
    </lineage>
</organism>
<dbReference type="InterPro" id="IPR035386">
    <property type="entry name" value="Arm-DNA-bind_5"/>
</dbReference>
<keyword evidence="6" id="KW-1185">Reference proteome</keyword>
<keyword evidence="2" id="KW-0238">DNA-binding</keyword>
<dbReference type="InterPro" id="IPR010998">
    <property type="entry name" value="Integrase_recombinase_N"/>
</dbReference>
<dbReference type="PANTHER" id="PTHR30349:SF64">
    <property type="entry name" value="PROPHAGE INTEGRASE INTD-RELATED"/>
    <property type="match status" value="1"/>
</dbReference>
<dbReference type="RefSeq" id="WP_379848618.1">
    <property type="nucleotide sequence ID" value="NZ_JBHSMA010000008.1"/>
</dbReference>
<dbReference type="Pfam" id="PF13102">
    <property type="entry name" value="Phage_int_SAM_5"/>
    <property type="match status" value="1"/>
</dbReference>
<keyword evidence="3" id="KW-0233">DNA recombination</keyword>
<comment type="similarity">
    <text evidence="1">Belongs to the 'phage' integrase family.</text>
</comment>
<dbReference type="InterPro" id="IPR025269">
    <property type="entry name" value="SAM-like_dom"/>
</dbReference>
<protein>
    <submittedName>
        <fullName evidence="5">Tyrosine-type recombinase/integrase</fullName>
    </submittedName>
</protein>
<dbReference type="InterPro" id="IPR011010">
    <property type="entry name" value="DNA_brk_join_enz"/>
</dbReference>
<feature type="domain" description="Tyr recombinase" evidence="4">
    <location>
        <begin position="212"/>
        <end position="392"/>
    </location>
</feature>
<dbReference type="InterPro" id="IPR002104">
    <property type="entry name" value="Integrase_catalytic"/>
</dbReference>
<dbReference type="InterPro" id="IPR050090">
    <property type="entry name" value="Tyrosine_recombinase_XerCD"/>
</dbReference>